<dbReference type="SMART" id="SM00530">
    <property type="entry name" value="HTH_XRE"/>
    <property type="match status" value="1"/>
</dbReference>
<dbReference type="CDD" id="cd00093">
    <property type="entry name" value="HTH_XRE"/>
    <property type="match status" value="1"/>
</dbReference>
<dbReference type="AlphaFoldDB" id="A0A377I9I7"/>
<reference evidence="4 5" key="1">
    <citation type="submission" date="2018-06" db="EMBL/GenBank/DDBJ databases">
        <authorList>
            <consortium name="Pathogen Informatics"/>
            <person name="Doyle S."/>
        </authorList>
    </citation>
    <scope>NUCLEOTIDE SEQUENCE [LARGE SCALE GENOMIC DNA]</scope>
    <source>
        <strain evidence="4 5">NCTC11296</strain>
    </source>
</reference>
<evidence type="ECO:0000259" key="2">
    <source>
        <dbReference type="PROSITE" id="PS50943"/>
    </source>
</evidence>
<protein>
    <submittedName>
        <fullName evidence="3">Addiction module antidote protein, HigA family</fullName>
    </submittedName>
    <submittedName>
        <fullName evidence="4">DNA-binding transcriptional regulator</fullName>
    </submittedName>
</protein>
<dbReference type="EMBL" id="UGHK01000002">
    <property type="protein sequence ID" value="STO71700.1"/>
    <property type="molecule type" value="Genomic_DNA"/>
</dbReference>
<feature type="domain" description="HTH cro/C1-type" evidence="2">
    <location>
        <begin position="23"/>
        <end position="70"/>
    </location>
</feature>
<evidence type="ECO:0000313" key="3">
    <source>
        <dbReference type="EMBL" id="RZN58887.1"/>
    </source>
</evidence>
<dbReference type="PROSITE" id="PS50943">
    <property type="entry name" value="HTH_CROC1"/>
    <property type="match status" value="1"/>
</dbReference>
<name>A0A377I9I7_AVIPA</name>
<evidence type="ECO:0000313" key="4">
    <source>
        <dbReference type="EMBL" id="STO71700.1"/>
    </source>
</evidence>
<dbReference type="InterPro" id="IPR013430">
    <property type="entry name" value="Toxin_antidote_HigA"/>
</dbReference>
<dbReference type="SUPFAM" id="SSF47413">
    <property type="entry name" value="lambda repressor-like DNA-binding domains"/>
    <property type="match status" value="1"/>
</dbReference>
<accession>A0A377I9I7</accession>
<dbReference type="EMBL" id="RQXS01000028">
    <property type="protein sequence ID" value="RZN58887.1"/>
    <property type="molecule type" value="Genomic_DNA"/>
</dbReference>
<dbReference type="GO" id="GO:0003677">
    <property type="term" value="F:DNA binding"/>
    <property type="evidence" value="ECO:0007669"/>
    <property type="project" value="UniProtKB-KW"/>
</dbReference>
<dbReference type="RefSeq" id="WP_017806020.1">
    <property type="nucleotide sequence ID" value="NZ_PQVK01000055.1"/>
</dbReference>
<dbReference type="Gene3D" id="1.10.260.40">
    <property type="entry name" value="lambda repressor-like DNA-binding domains"/>
    <property type="match status" value="1"/>
</dbReference>
<gene>
    <name evidence="4" type="primary">ybaQ</name>
    <name evidence="3" type="synonym">higA</name>
    <name evidence="3" type="ORF">EIG79_06935</name>
    <name evidence="4" type="ORF">NCTC11296_01613</name>
</gene>
<dbReference type="Proteomes" id="UP000294229">
    <property type="component" value="Unassembled WGS sequence"/>
</dbReference>
<keyword evidence="1 4" id="KW-0238">DNA-binding</keyword>
<sequence length="106" mass="12046">MFSTQRKPTSVGEILQEEFLLPLNLKINDLAEILDVHRNTASNLVSNHSKVTLEMAVKLAKAFGTSPEFWINLQNAVDLWELNHNDRFQQSLSKVKIAHYPPAFSV</sequence>
<proteinExistence type="predicted"/>
<evidence type="ECO:0000313" key="5">
    <source>
        <dbReference type="Proteomes" id="UP000254465"/>
    </source>
</evidence>
<dbReference type="InterPro" id="IPR001387">
    <property type="entry name" value="Cro/C1-type_HTH"/>
</dbReference>
<organism evidence="4 5">
    <name type="scientific">Avibacterium paragallinarum</name>
    <name type="common">Haemophilus gallinarum</name>
    <dbReference type="NCBI Taxonomy" id="728"/>
    <lineage>
        <taxon>Bacteria</taxon>
        <taxon>Pseudomonadati</taxon>
        <taxon>Pseudomonadota</taxon>
        <taxon>Gammaproteobacteria</taxon>
        <taxon>Pasteurellales</taxon>
        <taxon>Pasteurellaceae</taxon>
        <taxon>Avibacterium</taxon>
    </lineage>
</organism>
<dbReference type="Proteomes" id="UP000254465">
    <property type="component" value="Unassembled WGS sequence"/>
</dbReference>
<reference evidence="3 6" key="2">
    <citation type="submission" date="2018-11" db="EMBL/GenBank/DDBJ databases">
        <title>Sequencing Av. paragallinarum serogroups.</title>
        <authorList>
            <person name="Hellmuth J.E."/>
            <person name="Boucher C.E."/>
            <person name="Cason E.D."/>
        </authorList>
    </citation>
    <scope>NUCLEOTIDE SEQUENCE [LARGE SCALE GENOMIC DNA]</scope>
    <source>
        <strain evidence="3 6">SA-3</strain>
    </source>
</reference>
<dbReference type="NCBIfam" id="TIGR02607">
    <property type="entry name" value="antidote_HigA"/>
    <property type="match status" value="1"/>
</dbReference>
<evidence type="ECO:0000256" key="1">
    <source>
        <dbReference type="ARBA" id="ARBA00023125"/>
    </source>
</evidence>
<evidence type="ECO:0000313" key="6">
    <source>
        <dbReference type="Proteomes" id="UP000294229"/>
    </source>
</evidence>
<dbReference type="PANTHER" id="PTHR36924:SF1">
    <property type="entry name" value="ANTITOXIN HIGA-1"/>
    <property type="match status" value="1"/>
</dbReference>
<dbReference type="Pfam" id="PF01381">
    <property type="entry name" value="HTH_3"/>
    <property type="match status" value="1"/>
</dbReference>
<dbReference type="InterPro" id="IPR010982">
    <property type="entry name" value="Lambda_DNA-bd_dom_sf"/>
</dbReference>
<dbReference type="PANTHER" id="PTHR36924">
    <property type="entry name" value="ANTITOXIN HIGA-1"/>
    <property type="match status" value="1"/>
</dbReference>